<organism evidence="3 4">
    <name type="scientific">Nostoc sphaeroides CCNUC1</name>
    <dbReference type="NCBI Taxonomy" id="2653204"/>
    <lineage>
        <taxon>Bacteria</taxon>
        <taxon>Bacillati</taxon>
        <taxon>Cyanobacteriota</taxon>
        <taxon>Cyanophyceae</taxon>
        <taxon>Nostocales</taxon>
        <taxon>Nostocaceae</taxon>
        <taxon>Nostoc</taxon>
    </lineage>
</organism>
<gene>
    <name evidence="3" type="ORF">GXM_04280</name>
</gene>
<dbReference type="KEGG" id="nsh:GXM_04280"/>
<keyword evidence="1" id="KW-0238">DNA-binding</keyword>
<name>A0A5P8W469_9NOSO</name>
<dbReference type="EMBL" id="CP045226">
    <property type="protein sequence ID" value="QFS46799.1"/>
    <property type="molecule type" value="Genomic_DNA"/>
</dbReference>
<keyword evidence="4" id="KW-1185">Reference proteome</keyword>
<protein>
    <submittedName>
        <fullName evidence="3">Putative transposase</fullName>
    </submittedName>
</protein>
<dbReference type="AlphaFoldDB" id="A0A5P8W469"/>
<dbReference type="RefSeq" id="WP_225892187.1">
    <property type="nucleotide sequence ID" value="NZ_CP045226.1"/>
</dbReference>
<evidence type="ECO:0000259" key="2">
    <source>
        <dbReference type="Pfam" id="PF07282"/>
    </source>
</evidence>
<evidence type="ECO:0000256" key="1">
    <source>
        <dbReference type="ARBA" id="ARBA00023125"/>
    </source>
</evidence>
<proteinExistence type="predicted"/>
<feature type="domain" description="Cas12f1-like TNB" evidence="2">
    <location>
        <begin position="65"/>
        <end position="130"/>
    </location>
</feature>
<dbReference type="Pfam" id="PF07282">
    <property type="entry name" value="Cas12f1-like_TNB"/>
    <property type="match status" value="1"/>
</dbReference>
<dbReference type="Proteomes" id="UP000326678">
    <property type="component" value="Chromosome Gxm1"/>
</dbReference>
<evidence type="ECO:0000313" key="3">
    <source>
        <dbReference type="EMBL" id="QFS46799.1"/>
    </source>
</evidence>
<dbReference type="PANTHER" id="PTHR36172:SF1">
    <property type="entry name" value="RESOLVASE-RELATED"/>
    <property type="match status" value="1"/>
</dbReference>
<dbReference type="GO" id="GO:0003677">
    <property type="term" value="F:DNA binding"/>
    <property type="evidence" value="ECO:0007669"/>
    <property type="project" value="UniProtKB-KW"/>
</dbReference>
<evidence type="ECO:0000313" key="4">
    <source>
        <dbReference type="Proteomes" id="UP000326678"/>
    </source>
</evidence>
<sequence length="147" mass="17052">MRKAASRLRCKIKNLVKELHHKTARFLVDNFDVILLPTFETSQMVSKSRRKLRNKSVRQMLTLSHYEFKTFLKWKAWEQSKTVIDCNEAYTSKTVSWTGEIVKNLGGARKILSLSTGLKMNRDLNGARGIFLRALVDRPWLKSQLAL</sequence>
<dbReference type="PANTHER" id="PTHR36172">
    <property type="match status" value="1"/>
</dbReference>
<dbReference type="InterPro" id="IPR051491">
    <property type="entry name" value="Recombinase/Transposase-rel"/>
</dbReference>
<reference evidence="3 4" key="1">
    <citation type="submission" date="2019-10" db="EMBL/GenBank/DDBJ databases">
        <title>Genomic and transcriptomic insights into the perfect genentic adaptation of a filamentous nitrogen-fixing cyanobacterium to rice fields.</title>
        <authorList>
            <person name="Chen Z."/>
        </authorList>
    </citation>
    <scope>NUCLEOTIDE SEQUENCE [LARGE SCALE GENOMIC DNA]</scope>
    <source>
        <strain evidence="3">CCNUC1</strain>
    </source>
</reference>
<dbReference type="InterPro" id="IPR010095">
    <property type="entry name" value="Cas12f1-like_TNB"/>
</dbReference>
<accession>A0A5P8W469</accession>